<evidence type="ECO:0000313" key="2">
    <source>
        <dbReference type="EMBL" id="MFC7421400.1"/>
    </source>
</evidence>
<comment type="caution">
    <text evidence="2">The sequence shown here is derived from an EMBL/GenBank/DDBJ whole genome shotgun (WGS) entry which is preliminary data.</text>
</comment>
<dbReference type="Gene3D" id="2.60.200.60">
    <property type="match status" value="1"/>
</dbReference>
<dbReference type="EMBL" id="JBHTBQ010000035">
    <property type="protein sequence ID" value="MFC7421400.1"/>
    <property type="molecule type" value="Genomic_DNA"/>
</dbReference>
<feature type="region of interest" description="Disordered" evidence="1">
    <location>
        <begin position="91"/>
        <end position="126"/>
    </location>
</feature>
<dbReference type="Pfam" id="PF05488">
    <property type="entry name" value="PAAR_motif"/>
    <property type="match status" value="1"/>
</dbReference>
<organism evidence="2 3">
    <name type="scientific">Iodobacter arcticus</name>
    <dbReference type="NCBI Taxonomy" id="590593"/>
    <lineage>
        <taxon>Bacteria</taxon>
        <taxon>Pseudomonadati</taxon>
        <taxon>Pseudomonadota</taxon>
        <taxon>Betaproteobacteria</taxon>
        <taxon>Neisseriales</taxon>
        <taxon>Chitinibacteraceae</taxon>
        <taxon>Iodobacter</taxon>
    </lineage>
</organism>
<dbReference type="InterPro" id="IPR008727">
    <property type="entry name" value="PAAR_motif"/>
</dbReference>
<accession>A0ABW2R2B1</accession>
<name>A0ABW2R2B1_9NEIS</name>
<sequence length="200" mass="20550">MKPIACIGDLTTTGGCIISGESRHLIYGKAAARVGDKATCPACGKPGTIVGGEPSVIVFGKPLALEGHIIACGCPSGSNRILPRQGKATVNMRPGANAAPSKASATPKASSASKLATSSQTDPSKKWVSFDWGNQGSCEGMRCMAHFDDGSQLEGVIDADNKVHFASAPGTACYKVEMTDKSDDSSSGKSLTQTLISLME</sequence>
<reference evidence="3" key="1">
    <citation type="journal article" date="2019" name="Int. J. Syst. Evol. Microbiol.">
        <title>The Global Catalogue of Microorganisms (GCM) 10K type strain sequencing project: providing services to taxonomists for standard genome sequencing and annotation.</title>
        <authorList>
            <consortium name="The Broad Institute Genomics Platform"/>
            <consortium name="The Broad Institute Genome Sequencing Center for Infectious Disease"/>
            <person name="Wu L."/>
            <person name="Ma J."/>
        </authorList>
    </citation>
    <scope>NUCLEOTIDE SEQUENCE [LARGE SCALE GENOMIC DNA]</scope>
    <source>
        <strain evidence="3">CCUG 62945</strain>
    </source>
</reference>
<protein>
    <submittedName>
        <fullName evidence="2">PAAR domain-containing protein</fullName>
    </submittedName>
</protein>
<evidence type="ECO:0000313" key="3">
    <source>
        <dbReference type="Proteomes" id="UP001596473"/>
    </source>
</evidence>
<gene>
    <name evidence="2" type="ORF">ACFQNF_16160</name>
</gene>
<dbReference type="RefSeq" id="WP_380188964.1">
    <property type="nucleotide sequence ID" value="NZ_JBHTBQ010000035.1"/>
</dbReference>
<proteinExistence type="predicted"/>
<dbReference type="CDD" id="cd14744">
    <property type="entry name" value="PAAR_CT_2"/>
    <property type="match status" value="1"/>
</dbReference>
<feature type="region of interest" description="Disordered" evidence="1">
    <location>
        <begin position="179"/>
        <end position="200"/>
    </location>
</feature>
<keyword evidence="3" id="KW-1185">Reference proteome</keyword>
<feature type="compositionally biased region" description="Polar residues" evidence="1">
    <location>
        <begin position="191"/>
        <end position="200"/>
    </location>
</feature>
<dbReference type="Proteomes" id="UP001596473">
    <property type="component" value="Unassembled WGS sequence"/>
</dbReference>
<evidence type="ECO:0000256" key="1">
    <source>
        <dbReference type="SAM" id="MobiDB-lite"/>
    </source>
</evidence>
<feature type="compositionally biased region" description="Low complexity" evidence="1">
    <location>
        <begin position="98"/>
        <end position="119"/>
    </location>
</feature>